<dbReference type="GO" id="GO:0016971">
    <property type="term" value="F:flavin-dependent sulfhydryl oxidase activity"/>
    <property type="evidence" value="ECO:0007669"/>
    <property type="project" value="InterPro"/>
</dbReference>
<evidence type="ECO:0000256" key="8">
    <source>
        <dbReference type="ARBA" id="ARBA00023002"/>
    </source>
</evidence>
<evidence type="ECO:0000256" key="12">
    <source>
        <dbReference type="ARBA" id="ARBA00048864"/>
    </source>
</evidence>
<keyword evidence="8 13" id="KW-0560">Oxidoreductase</keyword>
<dbReference type="InterPro" id="IPR036249">
    <property type="entry name" value="Thioredoxin-like_sf"/>
</dbReference>
<evidence type="ECO:0000256" key="3">
    <source>
        <dbReference type="ARBA" id="ARBA00006041"/>
    </source>
</evidence>
<protein>
    <recommendedName>
        <fullName evidence="13">Sulfhydryl oxidase</fullName>
        <ecNumber evidence="13">1.8.3.2</ecNumber>
    </recommendedName>
</protein>
<dbReference type="PROSITE" id="PS51324">
    <property type="entry name" value="ERV_ALR"/>
    <property type="match status" value="1"/>
</dbReference>
<evidence type="ECO:0000256" key="6">
    <source>
        <dbReference type="ARBA" id="ARBA00022729"/>
    </source>
</evidence>
<evidence type="ECO:0000256" key="7">
    <source>
        <dbReference type="ARBA" id="ARBA00022827"/>
    </source>
</evidence>
<dbReference type="AlphaFoldDB" id="A0AB34HVT8"/>
<dbReference type="Pfam" id="PF18108">
    <property type="entry name" value="QSOX_Trx1"/>
    <property type="match status" value="1"/>
</dbReference>
<keyword evidence="13" id="KW-1133">Transmembrane helix</keyword>
<dbReference type="GO" id="GO:0006457">
    <property type="term" value="P:protein folding"/>
    <property type="evidence" value="ECO:0007669"/>
    <property type="project" value="TreeGrafter"/>
</dbReference>
<dbReference type="GO" id="GO:0003756">
    <property type="term" value="F:protein disulfide isomerase activity"/>
    <property type="evidence" value="ECO:0007669"/>
    <property type="project" value="TreeGrafter"/>
</dbReference>
<keyword evidence="13" id="KW-0472">Membrane</keyword>
<evidence type="ECO:0000256" key="2">
    <source>
        <dbReference type="ARBA" id="ARBA00004613"/>
    </source>
</evidence>
<comment type="caution">
    <text evidence="16">The sequence shown here is derived from an EMBL/GenBank/DDBJ whole genome shotgun (WGS) entry which is preliminary data.</text>
</comment>
<dbReference type="EC" id="1.8.3.2" evidence="13"/>
<dbReference type="FunFam" id="1.20.120.1960:FF:000001">
    <property type="entry name" value="Sulfhydryl oxidase"/>
    <property type="match status" value="1"/>
</dbReference>
<dbReference type="InterPro" id="IPR013766">
    <property type="entry name" value="Thioredoxin_domain"/>
</dbReference>
<organism evidence="16 17">
    <name type="scientific">Eschrichtius robustus</name>
    <name type="common">California gray whale</name>
    <name type="synonym">Eschrichtius gibbosus</name>
    <dbReference type="NCBI Taxonomy" id="9764"/>
    <lineage>
        <taxon>Eukaryota</taxon>
        <taxon>Metazoa</taxon>
        <taxon>Chordata</taxon>
        <taxon>Craniata</taxon>
        <taxon>Vertebrata</taxon>
        <taxon>Euteleostomi</taxon>
        <taxon>Mammalia</taxon>
        <taxon>Eutheria</taxon>
        <taxon>Laurasiatheria</taxon>
        <taxon>Artiodactyla</taxon>
        <taxon>Whippomorpha</taxon>
        <taxon>Cetacea</taxon>
        <taxon>Mysticeti</taxon>
        <taxon>Eschrichtiidae</taxon>
        <taxon>Eschrichtius</taxon>
    </lineage>
</organism>
<dbReference type="Pfam" id="PF00085">
    <property type="entry name" value="Thioredoxin"/>
    <property type="match status" value="1"/>
</dbReference>
<keyword evidence="17" id="KW-1185">Reference proteome</keyword>
<dbReference type="GO" id="GO:0000139">
    <property type="term" value="C:Golgi membrane"/>
    <property type="evidence" value="ECO:0007669"/>
    <property type="project" value="TreeGrafter"/>
</dbReference>
<dbReference type="InterPro" id="IPR039798">
    <property type="entry name" value="Sulfhydryl_oxidase"/>
</dbReference>
<comment type="similarity">
    <text evidence="3 13">Belongs to the quiescin-sulfhydryl oxidase (QSOX) family.</text>
</comment>
<dbReference type="InterPro" id="IPR036774">
    <property type="entry name" value="ERV/ALR_sulphydryl_oxid_sf"/>
</dbReference>
<evidence type="ECO:0000259" key="15">
    <source>
        <dbReference type="PROSITE" id="PS51324"/>
    </source>
</evidence>
<keyword evidence="6" id="KW-0732">Signal</keyword>
<comment type="function">
    <text evidence="11">Catalyzes the oxidation of sulfhydryl groups in peptide and protein thiols to disulfides with the reduction of oxygen to hydrogen peroxide. Plays a role in disulfide bond formation in a variety of extracellular proteins. In fibroblasts, required for normal incorporation of laminin into the extracellular matrix, and thereby for normal cell-cell adhesion and cell migration.</text>
</comment>
<comment type="catalytic activity">
    <reaction evidence="12 13">
        <text>2 R'C(R)SH + O2 = R'C(R)S-S(R)CR' + H2O2</text>
        <dbReference type="Rhea" id="RHEA:17357"/>
        <dbReference type="ChEBI" id="CHEBI:15379"/>
        <dbReference type="ChEBI" id="CHEBI:16240"/>
        <dbReference type="ChEBI" id="CHEBI:16520"/>
        <dbReference type="ChEBI" id="CHEBI:17412"/>
        <dbReference type="EC" id="1.8.3.2"/>
    </reaction>
</comment>
<dbReference type="Proteomes" id="UP001159641">
    <property type="component" value="Unassembled WGS sequence"/>
</dbReference>
<comment type="subcellular location">
    <subcellularLocation>
        <location evidence="2">Secreted</location>
    </subcellularLocation>
</comment>
<keyword evidence="10" id="KW-0325">Glycoprotein</keyword>
<evidence type="ECO:0000313" key="16">
    <source>
        <dbReference type="EMBL" id="KAJ8795157.1"/>
    </source>
</evidence>
<dbReference type="InterPro" id="IPR040986">
    <property type="entry name" value="QSOX_FAD-bd_dom"/>
</dbReference>
<evidence type="ECO:0000256" key="11">
    <source>
        <dbReference type="ARBA" id="ARBA00045804"/>
    </source>
</evidence>
<dbReference type="PANTHER" id="PTHR22897:SF6">
    <property type="entry name" value="SULFHYDRYL OXIDASE 1"/>
    <property type="match status" value="1"/>
</dbReference>
<dbReference type="SUPFAM" id="SSF52833">
    <property type="entry name" value="Thioredoxin-like"/>
    <property type="match status" value="2"/>
</dbReference>
<dbReference type="InterPro" id="IPR017905">
    <property type="entry name" value="ERV/ALR_sulphydryl_oxidase"/>
</dbReference>
<keyword evidence="4" id="KW-0964">Secreted</keyword>
<reference evidence="16 17" key="1">
    <citation type="submission" date="2022-11" db="EMBL/GenBank/DDBJ databases">
        <title>Whole genome sequence of Eschrichtius robustus ER-17-0199.</title>
        <authorList>
            <person name="Bruniche-Olsen A."/>
            <person name="Black A.N."/>
            <person name="Fields C.J."/>
            <person name="Walden K."/>
            <person name="Dewoody J.A."/>
        </authorList>
    </citation>
    <scope>NUCLEOTIDE SEQUENCE [LARGE SCALE GENOMIC DNA]</scope>
    <source>
        <strain evidence="16">ER-17-0199</strain>
        <tissue evidence="16">Blubber</tissue>
    </source>
</reference>
<evidence type="ECO:0000256" key="13">
    <source>
        <dbReference type="RuleBase" id="RU371123"/>
    </source>
</evidence>
<dbReference type="GO" id="GO:0005615">
    <property type="term" value="C:extracellular space"/>
    <property type="evidence" value="ECO:0007669"/>
    <property type="project" value="TreeGrafter"/>
</dbReference>
<evidence type="ECO:0000256" key="9">
    <source>
        <dbReference type="ARBA" id="ARBA00023157"/>
    </source>
</evidence>
<keyword evidence="9" id="KW-1015">Disulfide bond</keyword>
<feature type="region of interest" description="Disordered" evidence="14">
    <location>
        <begin position="213"/>
        <end position="235"/>
    </location>
</feature>
<evidence type="ECO:0000256" key="5">
    <source>
        <dbReference type="ARBA" id="ARBA00022630"/>
    </source>
</evidence>
<feature type="domain" description="ERV/ALR sulfhydryl oxidase" evidence="15">
    <location>
        <begin position="601"/>
        <end position="708"/>
    </location>
</feature>
<dbReference type="Gene3D" id="1.20.120.1960">
    <property type="entry name" value="QSOX sulfhydryl oxidase domain"/>
    <property type="match status" value="1"/>
</dbReference>
<dbReference type="InterPro" id="IPR042568">
    <property type="entry name" value="QSOX_FAD-bd_sf"/>
</dbReference>
<dbReference type="Pfam" id="PF18371">
    <property type="entry name" value="FAD_SOX"/>
    <property type="match status" value="1"/>
</dbReference>
<name>A0AB34HVT8_ESCRO</name>
<dbReference type="FunFam" id="3.40.30.10:FF:000080">
    <property type="entry name" value="Sulfhydryl oxidase"/>
    <property type="match status" value="1"/>
</dbReference>
<dbReference type="SUPFAM" id="SSF69000">
    <property type="entry name" value="FAD-dependent thiol oxidase"/>
    <property type="match status" value="1"/>
</dbReference>
<comment type="cofactor">
    <cofactor evidence="1 13">
        <name>FAD</name>
        <dbReference type="ChEBI" id="CHEBI:57692"/>
    </cofactor>
</comment>
<dbReference type="EMBL" id="JAIQCJ010000605">
    <property type="protein sequence ID" value="KAJ8795157.1"/>
    <property type="molecule type" value="Genomic_DNA"/>
</dbReference>
<dbReference type="Gene3D" id="3.40.30.10">
    <property type="entry name" value="Glutaredoxin"/>
    <property type="match status" value="2"/>
</dbReference>
<evidence type="ECO:0000256" key="1">
    <source>
        <dbReference type="ARBA" id="ARBA00001974"/>
    </source>
</evidence>
<evidence type="ECO:0000256" key="10">
    <source>
        <dbReference type="ARBA" id="ARBA00023180"/>
    </source>
</evidence>
<feature type="region of interest" description="Disordered" evidence="14">
    <location>
        <begin position="28"/>
        <end position="62"/>
    </location>
</feature>
<keyword evidence="7 13" id="KW-0274">FAD</keyword>
<dbReference type="Gene3D" id="1.20.120.310">
    <property type="entry name" value="ERV/ALR sulfhydryl oxidase domain"/>
    <property type="match status" value="1"/>
</dbReference>
<proteinExistence type="inferred from homology"/>
<dbReference type="InterPro" id="IPR041269">
    <property type="entry name" value="QSOX_Trx1"/>
</dbReference>
<keyword evidence="5 13" id="KW-0285">Flavoprotein</keyword>
<evidence type="ECO:0000313" key="17">
    <source>
        <dbReference type="Proteomes" id="UP001159641"/>
    </source>
</evidence>
<dbReference type="PANTHER" id="PTHR22897">
    <property type="entry name" value="QUIESCIN Q6-RELATED SULFHYDRYL OXIDASE"/>
    <property type="match status" value="1"/>
</dbReference>
<sequence length="760" mass="83296">MSHTYHLAVGGYGAWAALPASWGRGGNPTSSEVSADCEGGARSRARTPAPGSGFRPSDGDKRCGGGARHQVVRKLCAVVDSAQLQRMECCGRGSGPQLSLLLLLLLLSLLLVVPGAGAAPRSTLYSPSDPLTLLQAGTLRGAVLDSRSAWAVEFFASWCGHCIAFAPTWKALAKDVKGRLAPSLIGLEVPAFQGAGEPALSPRPARPRWPLPAFPQRRLCSPPGPRATRRGTSASPPRRLCGFTCTSSVPAGAASLSGAVAQNGAIVLSANWRPALNLAALDCAQETNTAVCRDFNITGFPTKQNPLSQVSELQLPGVLQSCEGRDQFFKAYSKTGSGATLSASDADVQALRERLIDALESHSDTWPSACPPLKPARLEEITGFFARNDEEYLALIFEREGSYLGREVTLDMSQRRGIVVRRVLNTDHDVVNEFGVTDFPSCYLLFRNGSFFRVPMLMESRFFYTKYLRRFSRDTSDAVPTTAARNTSSTIAPTVWKVADPSKIYMADLESALHYILRVEVAKFSVLEGQRLVAMKKFMSVLAQHFPGQPSVQNFLHSMNDWLKKQQRKKIPYGFFKAALDSRKEGAVIADKVNWVGCQGSQPHFRGFPCSLWVLFHFLTVEASRQHVEHSRETAKAQEVLQAIRDYVRFFFGCRDCAGHFEQMATASMHRVGNLNSAVLWFWSSHNKVNARLAGAPSEDPQFPKVQWPPRELCSACHRELQGAPVWDLDNIFNFLKTHFSPSNIVLDLPSADLGPRRGA</sequence>
<evidence type="ECO:0000256" key="14">
    <source>
        <dbReference type="SAM" id="MobiDB-lite"/>
    </source>
</evidence>
<gene>
    <name evidence="16" type="ORF">J1605_018503</name>
</gene>
<dbReference type="Pfam" id="PF04777">
    <property type="entry name" value="Evr1_Alr"/>
    <property type="match status" value="1"/>
</dbReference>
<feature type="transmembrane region" description="Helical" evidence="13">
    <location>
        <begin position="100"/>
        <end position="119"/>
    </location>
</feature>
<evidence type="ECO:0000256" key="4">
    <source>
        <dbReference type="ARBA" id="ARBA00022525"/>
    </source>
</evidence>
<accession>A0AB34HVT8</accession>
<dbReference type="FunFam" id="1.20.120.310:FF:000001">
    <property type="entry name" value="Sulfhydryl oxidase"/>
    <property type="match status" value="1"/>
</dbReference>
<keyword evidence="13" id="KW-0812">Transmembrane</keyword>